<sequence length="57" mass="6584">MQSINDTTTLQELTGGGVRGFMISCYFPVLEPRVKQFFVPRSRVERRVTELEVSVMF</sequence>
<evidence type="ECO:0000313" key="1">
    <source>
        <dbReference type="EMBL" id="MBB4078471.1"/>
    </source>
</evidence>
<evidence type="ECO:0000313" key="2">
    <source>
        <dbReference type="Proteomes" id="UP000576209"/>
    </source>
</evidence>
<dbReference type="EMBL" id="JACIFF010000002">
    <property type="protein sequence ID" value="MBB4078471.1"/>
    <property type="molecule type" value="Genomic_DNA"/>
</dbReference>
<proteinExistence type="predicted"/>
<name>A0A840DZQ3_9BACT</name>
<reference evidence="1 2" key="1">
    <citation type="submission" date="2020-08" db="EMBL/GenBank/DDBJ databases">
        <title>Genomic Encyclopedia of Type Strains, Phase IV (KMG-IV): sequencing the most valuable type-strain genomes for metagenomic binning, comparative biology and taxonomic classification.</title>
        <authorList>
            <person name="Goeker M."/>
        </authorList>
    </citation>
    <scope>NUCLEOTIDE SEQUENCE [LARGE SCALE GENOMIC DNA]</scope>
    <source>
        <strain evidence="1 2">DSM 105137</strain>
    </source>
</reference>
<gene>
    <name evidence="1" type="ORF">GGR28_001084</name>
</gene>
<comment type="caution">
    <text evidence="1">The sequence shown here is derived from an EMBL/GenBank/DDBJ whole genome shotgun (WGS) entry which is preliminary data.</text>
</comment>
<accession>A0A840DZQ3</accession>
<dbReference type="Proteomes" id="UP000576209">
    <property type="component" value="Unassembled WGS sequence"/>
</dbReference>
<organism evidence="1 2">
    <name type="scientific">Neolewinella aquimaris</name>
    <dbReference type="NCBI Taxonomy" id="1835722"/>
    <lineage>
        <taxon>Bacteria</taxon>
        <taxon>Pseudomonadati</taxon>
        <taxon>Bacteroidota</taxon>
        <taxon>Saprospiria</taxon>
        <taxon>Saprospirales</taxon>
        <taxon>Lewinellaceae</taxon>
        <taxon>Neolewinella</taxon>
    </lineage>
</organism>
<keyword evidence="2" id="KW-1185">Reference proteome</keyword>
<protein>
    <submittedName>
        <fullName evidence="1">Uncharacterized protein</fullName>
    </submittedName>
</protein>
<dbReference type="AlphaFoldDB" id="A0A840DZQ3"/>